<dbReference type="InterPro" id="IPR001810">
    <property type="entry name" value="F-box_dom"/>
</dbReference>
<gene>
    <name evidence="2" type="ORF">D0864_11819</name>
</gene>
<proteinExistence type="predicted"/>
<reference evidence="2 3" key="1">
    <citation type="journal article" date="2018" name="BMC Genomics">
        <title>Genomic evidence for intraspecific hybridization in a clonal and extremely halotolerant yeast.</title>
        <authorList>
            <person name="Gostincar C."/>
            <person name="Stajich J.E."/>
            <person name="Zupancic J."/>
            <person name="Zalar P."/>
            <person name="Gunde-Cimerman N."/>
        </authorList>
    </citation>
    <scope>NUCLEOTIDE SEQUENCE [LARGE SCALE GENOMIC DNA]</scope>
    <source>
        <strain evidence="2 3">EXF-10513</strain>
    </source>
</reference>
<evidence type="ECO:0000313" key="2">
    <source>
        <dbReference type="EMBL" id="RMY66520.1"/>
    </source>
</evidence>
<dbReference type="Pfam" id="PF00646">
    <property type="entry name" value="F-box"/>
    <property type="match status" value="1"/>
</dbReference>
<dbReference type="EMBL" id="QWIO01001774">
    <property type="protein sequence ID" value="RMY66520.1"/>
    <property type="molecule type" value="Genomic_DNA"/>
</dbReference>
<sequence>MLELPPELHLRIAECLSQADLFNFRLSCKTLSSAGHSALFSPPKASCLYIHPTTIQRFIDICHDDALATKVTTVIVLGDFMLDVQPSQEPKGPCPLPWPCSEGIDPTAASPSEKAPFRTAYKHVIAATKSLTNLQKIACATSAKVPGLSSTSDSDITTQARKWPFKAANYDKRPLKWSYTEVIIGLALNVPSITCIDAHCSTIHIFGGSESYDLLFPEGESIKARKRNKVEAGYWVRKQIFKQLNPQLRSLTYEVVDDMILLAQRDSLGLALLEHCSSITNVEAIISDTSIDNGDVRICVQACCGLDNLCSFKVRHAGVDMTLLSAERRADDNNSSTRTEVLRCASAFKAFLLQHAKTLETCVVDSIVSTSEDHLNILAGGLRGFSATGKDAQVCFRTYTCKPPPAKDGSTDYLKALRIVMEAE</sequence>
<comment type="caution">
    <text evidence="2">The sequence shown here is derived from an EMBL/GenBank/DDBJ whole genome shotgun (WGS) entry which is preliminary data.</text>
</comment>
<dbReference type="VEuPathDB" id="FungiDB:BTJ68_02002"/>
<dbReference type="Proteomes" id="UP000269539">
    <property type="component" value="Unassembled WGS sequence"/>
</dbReference>
<name>A0A3M7DQU1_HORWE</name>
<organism evidence="2 3">
    <name type="scientific">Hortaea werneckii</name>
    <name type="common">Black yeast</name>
    <name type="synonym">Cladosporium werneckii</name>
    <dbReference type="NCBI Taxonomy" id="91943"/>
    <lineage>
        <taxon>Eukaryota</taxon>
        <taxon>Fungi</taxon>
        <taxon>Dikarya</taxon>
        <taxon>Ascomycota</taxon>
        <taxon>Pezizomycotina</taxon>
        <taxon>Dothideomycetes</taxon>
        <taxon>Dothideomycetidae</taxon>
        <taxon>Mycosphaerellales</taxon>
        <taxon>Teratosphaeriaceae</taxon>
        <taxon>Hortaea</taxon>
    </lineage>
</organism>
<accession>A0A3M7DQU1</accession>
<protein>
    <recommendedName>
        <fullName evidence="1">F-box domain-containing protein</fullName>
    </recommendedName>
</protein>
<feature type="domain" description="F-box" evidence="1">
    <location>
        <begin position="1"/>
        <end position="33"/>
    </location>
</feature>
<evidence type="ECO:0000259" key="1">
    <source>
        <dbReference type="PROSITE" id="PS50181"/>
    </source>
</evidence>
<dbReference type="CDD" id="cd09917">
    <property type="entry name" value="F-box_SF"/>
    <property type="match status" value="1"/>
</dbReference>
<dbReference type="PROSITE" id="PS50181">
    <property type="entry name" value="FBOX"/>
    <property type="match status" value="1"/>
</dbReference>
<dbReference type="AlphaFoldDB" id="A0A3M7DQU1"/>
<evidence type="ECO:0000313" key="3">
    <source>
        <dbReference type="Proteomes" id="UP000269539"/>
    </source>
</evidence>